<protein>
    <recommendedName>
        <fullName evidence="1">ADP ribosyltransferase domain-containing protein</fullName>
    </recommendedName>
</protein>
<dbReference type="AlphaFoldDB" id="A0A853DXV0"/>
<sequence>MTTNALVAAPVDTATPFSGAGLLDSGSQLVSAIESGDWVEGGMAAFSAAADTIATVSDPLGSLIAAGLGWLIDHFEPLKGWFNDLTGDAGEVQALAQTWTNIQTQLQQSGDELTRILGDVDELTGEAMDAYRRFQQDSAQHLHGAATWAGAMATGLSVASTIVQVVHDIVRDVLSQLVGSAISWASEAVLTLGLATPWIVEQVSTRVASWVAKIGSKMTALVRSVKALSKLLDELRGLLRQADDLFASVLKGGKGGAGRGLGREGDAVPQVHRFANDDDAVAYGREHWRGLKDELTPEQDAAVRDYTREVPGLSGVTYKDINGALRNGPPYPANLEDHIRAIDETLQKRALTETVEVTRGTGTSHWSFEPGNVDGQIVTEPSYLSTSLGGPAPAFADKDAILHLEVPRGTPAAWVESISEFGGSERELLLGRGLRWEAKSSELIDGQWHVYGEMIP</sequence>
<accession>A0A853DXV0</accession>
<dbReference type="Pfam" id="PF03496">
    <property type="entry name" value="ADPrib_exo_Tox"/>
    <property type="match status" value="1"/>
</dbReference>
<dbReference type="Gene3D" id="3.90.176.10">
    <property type="entry name" value="Toxin ADP-ribosyltransferase, Chain A, domain 1"/>
    <property type="match status" value="1"/>
</dbReference>
<keyword evidence="3" id="KW-1185">Reference proteome</keyword>
<dbReference type="RefSeq" id="WP_179701704.1">
    <property type="nucleotide sequence ID" value="NZ_BAAAHA010000001.1"/>
</dbReference>
<dbReference type="SUPFAM" id="SSF56399">
    <property type="entry name" value="ADP-ribosylation"/>
    <property type="match status" value="1"/>
</dbReference>
<evidence type="ECO:0000313" key="3">
    <source>
        <dbReference type="Proteomes" id="UP000521075"/>
    </source>
</evidence>
<dbReference type="PROSITE" id="PS51996">
    <property type="entry name" value="TR_MART"/>
    <property type="match status" value="1"/>
</dbReference>
<dbReference type="EMBL" id="JACCHJ010000001">
    <property type="protein sequence ID" value="NYK11155.1"/>
    <property type="molecule type" value="Genomic_DNA"/>
</dbReference>
<dbReference type="GO" id="GO:0005576">
    <property type="term" value="C:extracellular region"/>
    <property type="evidence" value="ECO:0007669"/>
    <property type="project" value="InterPro"/>
</dbReference>
<dbReference type="Proteomes" id="UP000521075">
    <property type="component" value="Unassembled WGS sequence"/>
</dbReference>
<name>A0A853DXV0_9MICO</name>
<gene>
    <name evidence="2" type="ORF">HNR14_003036</name>
</gene>
<proteinExistence type="predicted"/>
<evidence type="ECO:0000313" key="2">
    <source>
        <dbReference type="EMBL" id="NYK11155.1"/>
    </source>
</evidence>
<reference evidence="2 3" key="1">
    <citation type="submission" date="2020-07" db="EMBL/GenBank/DDBJ databases">
        <title>Sequencing the genomes of 1000 actinobacteria strains.</title>
        <authorList>
            <person name="Klenk H.-P."/>
        </authorList>
    </citation>
    <scope>NUCLEOTIDE SEQUENCE [LARGE SCALE GENOMIC DNA]</scope>
    <source>
        <strain evidence="2 3">DSM 15166</strain>
    </source>
</reference>
<feature type="domain" description="ADP ribosyltransferase" evidence="1">
    <location>
        <begin position="282"/>
        <end position="441"/>
    </location>
</feature>
<evidence type="ECO:0000259" key="1">
    <source>
        <dbReference type="Pfam" id="PF03496"/>
    </source>
</evidence>
<comment type="caution">
    <text evidence="2">The sequence shown here is derived from an EMBL/GenBank/DDBJ whole genome shotgun (WGS) entry which is preliminary data.</text>
</comment>
<organism evidence="2 3">
    <name type="scientific">Leifsonia naganoensis</name>
    <dbReference type="NCBI Taxonomy" id="150025"/>
    <lineage>
        <taxon>Bacteria</taxon>
        <taxon>Bacillati</taxon>
        <taxon>Actinomycetota</taxon>
        <taxon>Actinomycetes</taxon>
        <taxon>Micrococcales</taxon>
        <taxon>Microbacteriaceae</taxon>
        <taxon>Leifsonia</taxon>
    </lineage>
</organism>
<dbReference type="InterPro" id="IPR003540">
    <property type="entry name" value="ADP-ribosyltransferase"/>
</dbReference>